<comment type="caution">
    <text evidence="3">The sequence shown here is derived from an EMBL/GenBank/DDBJ whole genome shotgun (WGS) entry which is preliminary data.</text>
</comment>
<dbReference type="Pfam" id="PF01408">
    <property type="entry name" value="GFO_IDH_MocA"/>
    <property type="match status" value="1"/>
</dbReference>
<evidence type="ECO:0000313" key="3">
    <source>
        <dbReference type="EMBL" id="GGD56128.1"/>
    </source>
</evidence>
<dbReference type="InterPro" id="IPR000683">
    <property type="entry name" value="Gfo/Idh/MocA-like_OxRdtase_N"/>
</dbReference>
<dbReference type="SUPFAM" id="SSF55347">
    <property type="entry name" value="Glyceraldehyde-3-phosphate dehydrogenase-like, C-terminal domain"/>
    <property type="match status" value="1"/>
</dbReference>
<dbReference type="InterPro" id="IPR036291">
    <property type="entry name" value="NAD(P)-bd_dom_sf"/>
</dbReference>
<dbReference type="RefSeq" id="WP_229750096.1">
    <property type="nucleotide sequence ID" value="NZ_BMHP01000001.1"/>
</dbReference>
<proteinExistence type="predicted"/>
<dbReference type="Pfam" id="PF22725">
    <property type="entry name" value="GFO_IDH_MocA_C3"/>
    <property type="match status" value="1"/>
</dbReference>
<dbReference type="Gene3D" id="3.30.360.10">
    <property type="entry name" value="Dihydrodipicolinate Reductase, domain 2"/>
    <property type="match status" value="1"/>
</dbReference>
<dbReference type="InterPro" id="IPR051450">
    <property type="entry name" value="Gfo/Idh/MocA_Oxidoreductases"/>
</dbReference>
<evidence type="ECO:0000259" key="1">
    <source>
        <dbReference type="Pfam" id="PF01408"/>
    </source>
</evidence>
<dbReference type="InterPro" id="IPR055170">
    <property type="entry name" value="GFO_IDH_MocA-like_dom"/>
</dbReference>
<accession>A0A916YQ78</accession>
<gene>
    <name evidence="3" type="ORF">GCM10010911_12310</name>
</gene>
<keyword evidence="4" id="KW-1185">Reference proteome</keyword>
<dbReference type="EMBL" id="BMHP01000001">
    <property type="protein sequence ID" value="GGD56128.1"/>
    <property type="molecule type" value="Genomic_DNA"/>
</dbReference>
<protein>
    <submittedName>
        <fullName evidence="3">Dehydrogenase</fullName>
    </submittedName>
</protein>
<feature type="domain" description="Gfo/Idh/MocA-like oxidoreductase N-terminal" evidence="1">
    <location>
        <begin position="4"/>
        <end position="122"/>
    </location>
</feature>
<dbReference type="Proteomes" id="UP000612456">
    <property type="component" value="Unassembled WGS sequence"/>
</dbReference>
<dbReference type="Gene3D" id="3.40.50.720">
    <property type="entry name" value="NAD(P)-binding Rossmann-like Domain"/>
    <property type="match status" value="1"/>
</dbReference>
<evidence type="ECO:0000313" key="4">
    <source>
        <dbReference type="Proteomes" id="UP000612456"/>
    </source>
</evidence>
<dbReference type="GO" id="GO:0000166">
    <property type="term" value="F:nucleotide binding"/>
    <property type="evidence" value="ECO:0007669"/>
    <property type="project" value="InterPro"/>
</dbReference>
<organism evidence="3 4">
    <name type="scientific">Paenibacillus nasutitermitis</name>
    <dbReference type="NCBI Taxonomy" id="1652958"/>
    <lineage>
        <taxon>Bacteria</taxon>
        <taxon>Bacillati</taxon>
        <taxon>Bacillota</taxon>
        <taxon>Bacilli</taxon>
        <taxon>Bacillales</taxon>
        <taxon>Paenibacillaceae</taxon>
        <taxon>Paenibacillus</taxon>
    </lineage>
</organism>
<feature type="domain" description="GFO/IDH/MocA-like oxidoreductase" evidence="2">
    <location>
        <begin position="132"/>
        <end position="249"/>
    </location>
</feature>
<dbReference type="PANTHER" id="PTHR43377:SF1">
    <property type="entry name" value="BILIVERDIN REDUCTASE A"/>
    <property type="match status" value="1"/>
</dbReference>
<reference evidence="3" key="2">
    <citation type="submission" date="2020-09" db="EMBL/GenBank/DDBJ databases">
        <authorList>
            <person name="Sun Q."/>
            <person name="Zhou Y."/>
        </authorList>
    </citation>
    <scope>NUCLEOTIDE SEQUENCE</scope>
    <source>
        <strain evidence="3">CGMCC 1.15178</strain>
    </source>
</reference>
<dbReference type="SUPFAM" id="SSF51735">
    <property type="entry name" value="NAD(P)-binding Rossmann-fold domains"/>
    <property type="match status" value="1"/>
</dbReference>
<evidence type="ECO:0000259" key="2">
    <source>
        <dbReference type="Pfam" id="PF22725"/>
    </source>
</evidence>
<reference evidence="3" key="1">
    <citation type="journal article" date="2014" name="Int. J. Syst. Evol. Microbiol.">
        <title>Complete genome sequence of Corynebacterium casei LMG S-19264T (=DSM 44701T), isolated from a smear-ripened cheese.</title>
        <authorList>
            <consortium name="US DOE Joint Genome Institute (JGI-PGF)"/>
            <person name="Walter F."/>
            <person name="Albersmeier A."/>
            <person name="Kalinowski J."/>
            <person name="Ruckert C."/>
        </authorList>
    </citation>
    <scope>NUCLEOTIDE SEQUENCE</scope>
    <source>
        <strain evidence="3">CGMCC 1.15178</strain>
    </source>
</reference>
<dbReference type="AlphaFoldDB" id="A0A916YQ78"/>
<name>A0A916YQ78_9BACL</name>
<dbReference type="PANTHER" id="PTHR43377">
    <property type="entry name" value="BILIVERDIN REDUCTASE A"/>
    <property type="match status" value="1"/>
</dbReference>
<sequence>MEKMRTAVIGLGVMGRQHLRIYKEMEGVELVAVHDINESYARQVGEEYGVQAVSSAEQLFAMEELDAVSICTSDEHHYALAKLACKYGKHVLMEKPLATDIGQASDIVRMVRDSGIVMMVGHTLRWDPRYYRAYEAVRAGSIGAPLHLFARRLNSYANGKRIQGRTGVLMFLGVHDIDAIEWVTGDRIVEVYTVEVSNRLKEYGTSDASLSTLKFASGAVGLYECGWVLPDHYSEIDAKLDIVGTAGVVNVHVLDQNIKVHTDTREHYPDTAYGVELYGRISGIMREELASFAQAVRSGAKLPISVEEAYRAVYIADCMERSAREGKPVSIGSELP</sequence>